<protein>
    <submittedName>
        <fullName evidence="4">Putative FMN-dependent 2-nitropropane dioxygenase</fullName>
    </submittedName>
</protein>
<reference evidence="4" key="1">
    <citation type="submission" date="2020-01" db="EMBL/GenBank/DDBJ databases">
        <title>Identification and distribution of gene clusters putatively required for synthesis of sphingolipid metabolism inhibitors in phylogenetically diverse species of the filamentous fungus Fusarium.</title>
        <authorList>
            <person name="Kim H.-S."/>
            <person name="Busman M."/>
            <person name="Brown D.W."/>
            <person name="Divon H."/>
            <person name="Uhlig S."/>
            <person name="Proctor R.H."/>
        </authorList>
    </citation>
    <scope>NUCLEOTIDE SEQUENCE</scope>
    <source>
        <strain evidence="4">NRRL 53441</strain>
    </source>
</reference>
<keyword evidence="3" id="KW-0560">Oxidoreductase</keyword>
<evidence type="ECO:0000313" key="5">
    <source>
        <dbReference type="Proteomes" id="UP000605986"/>
    </source>
</evidence>
<comment type="caution">
    <text evidence="4">The sequence shown here is derived from an EMBL/GenBank/DDBJ whole genome shotgun (WGS) entry which is preliminary data.</text>
</comment>
<dbReference type="GO" id="GO:0018580">
    <property type="term" value="F:nitronate monooxygenase activity"/>
    <property type="evidence" value="ECO:0007669"/>
    <property type="project" value="InterPro"/>
</dbReference>
<keyword evidence="4" id="KW-0223">Dioxygenase</keyword>
<gene>
    <name evidence="4" type="ORF">F53441_190</name>
</gene>
<dbReference type="AlphaFoldDB" id="A0A8H4KXF9"/>
<dbReference type="Pfam" id="PF03060">
    <property type="entry name" value="NMO"/>
    <property type="match status" value="1"/>
</dbReference>
<dbReference type="EMBL" id="JAADJG010000006">
    <property type="protein sequence ID" value="KAF4458036.1"/>
    <property type="molecule type" value="Genomic_DNA"/>
</dbReference>
<dbReference type="PANTHER" id="PTHR32332">
    <property type="entry name" value="2-NITROPROPANE DIOXYGENASE"/>
    <property type="match status" value="1"/>
</dbReference>
<accession>A0A8H4KXF9</accession>
<organism evidence="4 5">
    <name type="scientific">Fusarium austroafricanum</name>
    <dbReference type="NCBI Taxonomy" id="2364996"/>
    <lineage>
        <taxon>Eukaryota</taxon>
        <taxon>Fungi</taxon>
        <taxon>Dikarya</taxon>
        <taxon>Ascomycota</taxon>
        <taxon>Pezizomycotina</taxon>
        <taxon>Sordariomycetes</taxon>
        <taxon>Hypocreomycetidae</taxon>
        <taxon>Hypocreales</taxon>
        <taxon>Nectriaceae</taxon>
        <taxon>Fusarium</taxon>
        <taxon>Fusarium concolor species complex</taxon>
    </lineage>
</organism>
<dbReference type="PANTHER" id="PTHR32332:SF34">
    <property type="entry name" value="2-NITROPROPANE DIOXYGENASE FAMILY, PUTATIVE-RELATED"/>
    <property type="match status" value="1"/>
</dbReference>
<dbReference type="Proteomes" id="UP000605986">
    <property type="component" value="Unassembled WGS sequence"/>
</dbReference>
<keyword evidence="2" id="KW-0288">FMN</keyword>
<dbReference type="Gene3D" id="3.20.20.70">
    <property type="entry name" value="Aldolase class I"/>
    <property type="match status" value="1"/>
</dbReference>
<dbReference type="OrthoDB" id="2349068at2759"/>
<evidence type="ECO:0000256" key="1">
    <source>
        <dbReference type="ARBA" id="ARBA00022630"/>
    </source>
</evidence>
<dbReference type="SUPFAM" id="SSF51412">
    <property type="entry name" value="Inosine monophosphate dehydrogenase (IMPDH)"/>
    <property type="match status" value="1"/>
</dbReference>
<dbReference type="GO" id="GO:0051213">
    <property type="term" value="F:dioxygenase activity"/>
    <property type="evidence" value="ECO:0007669"/>
    <property type="project" value="UniProtKB-KW"/>
</dbReference>
<evidence type="ECO:0000256" key="2">
    <source>
        <dbReference type="ARBA" id="ARBA00022643"/>
    </source>
</evidence>
<sequence>MSPSQLLNRFPWATSPLISNAPMLGIATPLMAAEVTKAGGLGFLPSLAYIEPDSEHINRLTSHFDEVRSLIGTDQPSDGPLRVGASFITSHSSLSYFEETALPLISKNRPVAIWLFAPDDDLKPHRKIISSLKALVHPPVVFVQVGNVAAAREAVQDGADVLVTQGVDAGGHQFRQGSGIVSFIPEVKDMLDREFPDRGVSIVAAGGIADGRGVAGALALGAEGVVMGTKFTIAPESNYPEVRKKKVLEAVDGGVSTFKSTFNDRIVNSPLWGPLYDGRAIAGPIHEKFLAGASLEECQRSLKEDYSEDEARYLVNTWAGTGVGLINKIQPAGEIVREVREEAKRELQRAVGLV</sequence>
<keyword evidence="1" id="KW-0285">Flavoprotein</keyword>
<dbReference type="CDD" id="cd04730">
    <property type="entry name" value="NPD_like"/>
    <property type="match status" value="1"/>
</dbReference>
<proteinExistence type="predicted"/>
<evidence type="ECO:0000256" key="3">
    <source>
        <dbReference type="ARBA" id="ARBA00023002"/>
    </source>
</evidence>
<dbReference type="InterPro" id="IPR013785">
    <property type="entry name" value="Aldolase_TIM"/>
</dbReference>
<dbReference type="InterPro" id="IPR004136">
    <property type="entry name" value="NMO"/>
</dbReference>
<name>A0A8H4KXF9_9HYPO</name>
<keyword evidence="5" id="KW-1185">Reference proteome</keyword>
<evidence type="ECO:0000313" key="4">
    <source>
        <dbReference type="EMBL" id="KAF4458036.1"/>
    </source>
</evidence>